<proteinExistence type="predicted"/>
<feature type="domain" description="PB1" evidence="7">
    <location>
        <begin position="6"/>
        <end position="95"/>
    </location>
</feature>
<dbReference type="SMART" id="SM00291">
    <property type="entry name" value="ZnF_ZZ"/>
    <property type="match status" value="2"/>
</dbReference>
<dbReference type="SUPFAM" id="SSF57850">
    <property type="entry name" value="RING/U-box"/>
    <property type="match status" value="2"/>
</dbReference>
<evidence type="ECO:0000256" key="4">
    <source>
        <dbReference type="PROSITE-ProRule" id="PRU00228"/>
    </source>
</evidence>
<evidence type="ECO:0000313" key="9">
    <source>
        <dbReference type="Proteomes" id="UP000789759"/>
    </source>
</evidence>
<dbReference type="PROSITE" id="PS50135">
    <property type="entry name" value="ZF_ZZ_2"/>
    <property type="match status" value="1"/>
</dbReference>
<evidence type="ECO:0000313" key="8">
    <source>
        <dbReference type="EMBL" id="CAG8622535.1"/>
    </source>
</evidence>
<evidence type="ECO:0000256" key="3">
    <source>
        <dbReference type="ARBA" id="ARBA00022833"/>
    </source>
</evidence>
<dbReference type="CDD" id="cd02340">
    <property type="entry name" value="ZZ_NBR1_like"/>
    <property type="match status" value="2"/>
</dbReference>
<accession>A0A9N9D4C6</accession>
<gene>
    <name evidence="8" type="ORF">CPELLU_LOCUS7994</name>
</gene>
<dbReference type="CDD" id="cd05992">
    <property type="entry name" value="PB1"/>
    <property type="match status" value="1"/>
</dbReference>
<keyword evidence="2 4" id="KW-0863">Zinc-finger</keyword>
<dbReference type="InterPro" id="IPR000433">
    <property type="entry name" value="Znf_ZZ"/>
</dbReference>
<keyword evidence="1" id="KW-0479">Metal-binding</keyword>
<dbReference type="PROSITE" id="PS51745">
    <property type="entry name" value="PB1"/>
    <property type="match status" value="1"/>
</dbReference>
<dbReference type="Proteomes" id="UP000789759">
    <property type="component" value="Unassembled WGS sequence"/>
</dbReference>
<dbReference type="InterPro" id="IPR043145">
    <property type="entry name" value="Znf_ZZ_sf"/>
</dbReference>
<evidence type="ECO:0000259" key="7">
    <source>
        <dbReference type="PROSITE" id="PS51745"/>
    </source>
</evidence>
<dbReference type="OrthoDB" id="661148at2759"/>
<dbReference type="SUPFAM" id="SSF54277">
    <property type="entry name" value="CAD &amp; PB1 domains"/>
    <property type="match status" value="1"/>
</dbReference>
<dbReference type="Gene3D" id="3.30.60.90">
    <property type="match status" value="2"/>
</dbReference>
<dbReference type="PROSITE" id="PS01357">
    <property type="entry name" value="ZF_ZZ_1"/>
    <property type="match status" value="1"/>
</dbReference>
<dbReference type="Pfam" id="PF00564">
    <property type="entry name" value="PB1"/>
    <property type="match status" value="1"/>
</dbReference>
<sequence>MESDTLVNFKVTCSNEPAVLRRITFRKIADVSYQALYSKLSLLFKINDFKIRYTDEKKDIIAIDNDFDLREAIKHIKSHSKEGSRFVVRLILEVTSFPTNQEYPNLSNYSHSGTNPSIAQNFVTQPNNMTEVSKSKSIHRHDDNHAFLSIPHPPTSYESTNSGKLGRNYHNAMCDYCKSVIVGIRHKCINCPDFDLCNDCAALAPTQHPGHTFIPIHRTGEPEIKPSNSVFHPGIRCDACGKAIRGVRYKCGNCIDFDLCGNCEADPINKHDESHIFLKIKKPVLKRLRANKPLLHHLYSDANQKTIHAKYYRRSSQSRNGLNEMEFVASPSIPVISSPDSSSSNRLNLLTSDGDTNSESVISRAPIGLYNSSLSNFNISSPEKLAQETVQTFISTNTSDIPCSPSPSVTTIASHDGDDIPMS</sequence>
<dbReference type="EMBL" id="CAJVQA010005528">
    <property type="protein sequence ID" value="CAG8622535.1"/>
    <property type="molecule type" value="Genomic_DNA"/>
</dbReference>
<evidence type="ECO:0000259" key="6">
    <source>
        <dbReference type="PROSITE" id="PS50135"/>
    </source>
</evidence>
<dbReference type="InterPro" id="IPR052260">
    <property type="entry name" value="Autophagy_Rcpt_SigReg"/>
</dbReference>
<evidence type="ECO:0000256" key="2">
    <source>
        <dbReference type="ARBA" id="ARBA00022771"/>
    </source>
</evidence>
<reference evidence="8" key="1">
    <citation type="submission" date="2021-06" db="EMBL/GenBank/DDBJ databases">
        <authorList>
            <person name="Kallberg Y."/>
            <person name="Tangrot J."/>
            <person name="Rosling A."/>
        </authorList>
    </citation>
    <scope>NUCLEOTIDE SEQUENCE</scope>
    <source>
        <strain evidence="8">FL966</strain>
    </source>
</reference>
<feature type="compositionally biased region" description="Polar residues" evidence="5">
    <location>
        <begin position="397"/>
        <end position="413"/>
    </location>
</feature>
<organism evidence="8 9">
    <name type="scientific">Cetraspora pellucida</name>
    <dbReference type="NCBI Taxonomy" id="1433469"/>
    <lineage>
        <taxon>Eukaryota</taxon>
        <taxon>Fungi</taxon>
        <taxon>Fungi incertae sedis</taxon>
        <taxon>Mucoromycota</taxon>
        <taxon>Glomeromycotina</taxon>
        <taxon>Glomeromycetes</taxon>
        <taxon>Diversisporales</taxon>
        <taxon>Gigasporaceae</taxon>
        <taxon>Cetraspora</taxon>
    </lineage>
</organism>
<dbReference type="InterPro" id="IPR000270">
    <property type="entry name" value="PB1_dom"/>
</dbReference>
<dbReference type="AlphaFoldDB" id="A0A9N9D4C6"/>
<evidence type="ECO:0000256" key="1">
    <source>
        <dbReference type="ARBA" id="ARBA00022723"/>
    </source>
</evidence>
<dbReference type="PANTHER" id="PTHR15090">
    <property type="entry name" value="SEQUESTOSOME 1-RELATED"/>
    <property type="match status" value="1"/>
</dbReference>
<name>A0A9N9D4C6_9GLOM</name>
<dbReference type="GO" id="GO:0008270">
    <property type="term" value="F:zinc ion binding"/>
    <property type="evidence" value="ECO:0007669"/>
    <property type="project" value="UniProtKB-KW"/>
</dbReference>
<dbReference type="GO" id="GO:0005737">
    <property type="term" value="C:cytoplasm"/>
    <property type="evidence" value="ECO:0007669"/>
    <property type="project" value="UniProtKB-ARBA"/>
</dbReference>
<dbReference type="InterPro" id="IPR053793">
    <property type="entry name" value="PB1-like"/>
</dbReference>
<protein>
    <submittedName>
        <fullName evidence="8">24251_t:CDS:1</fullName>
    </submittedName>
</protein>
<comment type="caution">
    <text evidence="8">The sequence shown here is derived from an EMBL/GenBank/DDBJ whole genome shotgun (WGS) entry which is preliminary data.</text>
</comment>
<dbReference type="Gene3D" id="3.10.20.90">
    <property type="entry name" value="Phosphatidylinositol 3-kinase Catalytic Subunit, Chain A, domain 1"/>
    <property type="match status" value="1"/>
</dbReference>
<dbReference type="SMART" id="SM00666">
    <property type="entry name" value="PB1"/>
    <property type="match status" value="1"/>
</dbReference>
<dbReference type="FunFam" id="3.30.60.90:FF:000007">
    <property type="entry name" value="Next to BRCA1 gene 1 protein"/>
    <property type="match status" value="1"/>
</dbReference>
<feature type="domain" description="ZZ-type" evidence="6">
    <location>
        <begin position="232"/>
        <end position="285"/>
    </location>
</feature>
<keyword evidence="9" id="KW-1185">Reference proteome</keyword>
<keyword evidence="3" id="KW-0862">Zinc</keyword>
<feature type="region of interest" description="Disordered" evidence="5">
    <location>
        <begin position="397"/>
        <end position="423"/>
    </location>
</feature>
<dbReference type="GO" id="GO:0070013">
    <property type="term" value="C:intracellular organelle lumen"/>
    <property type="evidence" value="ECO:0007669"/>
    <property type="project" value="UniProtKB-ARBA"/>
</dbReference>
<dbReference type="Pfam" id="PF00569">
    <property type="entry name" value="ZZ"/>
    <property type="match status" value="2"/>
</dbReference>
<evidence type="ECO:0000256" key="5">
    <source>
        <dbReference type="SAM" id="MobiDB-lite"/>
    </source>
</evidence>